<dbReference type="PROSITE" id="PS51084">
    <property type="entry name" value="HIT_2"/>
    <property type="match status" value="1"/>
</dbReference>
<dbReference type="Pfam" id="PF01230">
    <property type="entry name" value="HIT"/>
    <property type="match status" value="1"/>
</dbReference>
<evidence type="ECO:0000259" key="3">
    <source>
        <dbReference type="PROSITE" id="PS51084"/>
    </source>
</evidence>
<sequence length="127" mass="13902">MGPQDLIVDEADVRVTLALDPRAPGHSIVVWKSHVQDFTELDDGETARLFTVCRDVARALRASLTGVERVYQVTMCDGEVNHLHIQLIPRYEGSPIGSRRLVDPRGPVLDGADLARAVKAAFDAARS</sequence>
<dbReference type="EMBL" id="JACGWT010000002">
    <property type="protein sequence ID" value="MBA8794047.1"/>
    <property type="molecule type" value="Genomic_DNA"/>
</dbReference>
<gene>
    <name evidence="4" type="ORF">FHX74_001652</name>
</gene>
<dbReference type="InterPro" id="IPR036265">
    <property type="entry name" value="HIT-like_sf"/>
</dbReference>
<keyword evidence="5" id="KW-1185">Reference proteome</keyword>
<feature type="active site" description="Tele-AMP-histidine intermediate" evidence="1">
    <location>
        <position position="84"/>
    </location>
</feature>
<dbReference type="PANTHER" id="PTHR46648:SF1">
    <property type="entry name" value="ADENOSINE 5'-MONOPHOSPHORAMIDASE HNT1"/>
    <property type="match status" value="1"/>
</dbReference>
<comment type="caution">
    <text evidence="2">Lacks conserved residue(s) required for the propagation of feature annotation.</text>
</comment>
<protein>
    <submittedName>
        <fullName evidence="4">Diadenosine tetraphosphate (Ap4A) HIT family hydrolase</fullName>
    </submittedName>
</protein>
<evidence type="ECO:0000256" key="1">
    <source>
        <dbReference type="PIRSR" id="PIRSR601310-1"/>
    </source>
</evidence>
<feature type="domain" description="HIT" evidence="3">
    <location>
        <begin position="1"/>
        <end position="97"/>
    </location>
</feature>
<comment type="caution">
    <text evidence="4">The sequence shown here is derived from an EMBL/GenBank/DDBJ whole genome shotgun (WGS) entry which is preliminary data.</text>
</comment>
<dbReference type="GO" id="GO:0009117">
    <property type="term" value="P:nucleotide metabolic process"/>
    <property type="evidence" value="ECO:0007669"/>
    <property type="project" value="TreeGrafter"/>
</dbReference>
<proteinExistence type="predicted"/>
<dbReference type="InterPro" id="IPR011146">
    <property type="entry name" value="HIT-like"/>
</dbReference>
<dbReference type="Proteomes" id="UP000523079">
    <property type="component" value="Unassembled WGS sequence"/>
</dbReference>
<name>A0A7W3IRS2_9ACTN</name>
<accession>A0A7W3IRS2</accession>
<keyword evidence="4" id="KW-0378">Hydrolase</keyword>
<dbReference type="GO" id="GO:0016787">
    <property type="term" value="F:hydrolase activity"/>
    <property type="evidence" value="ECO:0007669"/>
    <property type="project" value="UniProtKB-KW"/>
</dbReference>
<organism evidence="4 5">
    <name type="scientific">Microlunatus kandeliicorticis</name>
    <dbReference type="NCBI Taxonomy" id="1759536"/>
    <lineage>
        <taxon>Bacteria</taxon>
        <taxon>Bacillati</taxon>
        <taxon>Actinomycetota</taxon>
        <taxon>Actinomycetes</taxon>
        <taxon>Propionibacteriales</taxon>
        <taxon>Propionibacteriaceae</taxon>
        <taxon>Microlunatus</taxon>
    </lineage>
</organism>
<evidence type="ECO:0000313" key="4">
    <source>
        <dbReference type="EMBL" id="MBA8794047.1"/>
    </source>
</evidence>
<dbReference type="AlphaFoldDB" id="A0A7W3IRS2"/>
<evidence type="ECO:0000256" key="2">
    <source>
        <dbReference type="PROSITE-ProRule" id="PRU00464"/>
    </source>
</evidence>
<dbReference type="SUPFAM" id="SSF54197">
    <property type="entry name" value="HIT-like"/>
    <property type="match status" value="1"/>
</dbReference>
<dbReference type="PANTHER" id="PTHR46648">
    <property type="entry name" value="HIT FAMILY PROTEIN 1"/>
    <property type="match status" value="1"/>
</dbReference>
<dbReference type="InterPro" id="IPR001310">
    <property type="entry name" value="Histidine_triad_HIT"/>
</dbReference>
<evidence type="ECO:0000313" key="5">
    <source>
        <dbReference type="Proteomes" id="UP000523079"/>
    </source>
</evidence>
<reference evidence="4 5" key="1">
    <citation type="submission" date="2020-07" db="EMBL/GenBank/DDBJ databases">
        <title>Sequencing the genomes of 1000 actinobacteria strains.</title>
        <authorList>
            <person name="Klenk H.-P."/>
        </authorList>
    </citation>
    <scope>NUCLEOTIDE SEQUENCE [LARGE SCALE GENOMIC DNA]</scope>
    <source>
        <strain evidence="4 5">DSM 100723</strain>
    </source>
</reference>
<dbReference type="Gene3D" id="3.30.428.10">
    <property type="entry name" value="HIT-like"/>
    <property type="match status" value="1"/>
</dbReference>